<evidence type="ECO:0000313" key="7">
    <source>
        <dbReference type="EMBL" id="KRZ18653.1"/>
    </source>
</evidence>
<dbReference type="InterPro" id="IPR000504">
    <property type="entry name" value="RRM_dom"/>
</dbReference>
<accession>A0A0V1I732</accession>
<name>A0A0V1I732_9BILA</name>
<keyword evidence="5" id="KW-0694">RNA-binding</keyword>
<dbReference type="Pfam" id="PF00076">
    <property type="entry name" value="RRM_1"/>
    <property type="match status" value="1"/>
</dbReference>
<evidence type="ECO:0000256" key="3">
    <source>
        <dbReference type="ARBA" id="ARBA00023242"/>
    </source>
</evidence>
<keyword evidence="7" id="KW-0687">Ribonucleoprotein</keyword>
<dbReference type="PANTHER" id="PTHR13952:SF6">
    <property type="entry name" value="U11_U12 SMALL NUCLEAR RIBONUCLEOPROTEIN 35 KDA PROTEIN"/>
    <property type="match status" value="1"/>
</dbReference>
<evidence type="ECO:0000256" key="5">
    <source>
        <dbReference type="PROSITE-ProRule" id="PRU00176"/>
    </source>
</evidence>
<protein>
    <recommendedName>
        <fullName evidence="2">U11/U12 small nuclear ribonucleoprotein 35 kDa protein</fullName>
    </recommendedName>
    <alternativeName>
        <fullName evidence="4">U1 snRNP-binding protein homolog</fullName>
    </alternativeName>
</protein>
<feature type="non-terminal residue" evidence="7">
    <location>
        <position position="1"/>
    </location>
</feature>
<sequence>LKRKESRELSLIFPILHCSLICLSWKFEMSEKKGSSKRQRDEWKPYAEKYDPIKVGSVNGIATVAHDRALIRASEQHYKPNERVIGDPKKTLFVGRLSLDTVEADIHQLFGRYGKIARIRLVRDIVTGMSKRYAFVEFKHRRDMDVALEKAHHAIIDSSQIIVDREVERRMEGWIPRRLGGGFGGRKQSGQMRFGCRENPFKRICTSRQTSRW</sequence>
<dbReference type="Proteomes" id="UP000055024">
    <property type="component" value="Unassembled WGS sequence"/>
</dbReference>
<feature type="domain" description="RRM" evidence="6">
    <location>
        <begin position="90"/>
        <end position="168"/>
    </location>
</feature>
<keyword evidence="3" id="KW-0539">Nucleus</keyword>
<organism evidence="7 8">
    <name type="scientific">Trichinella zimbabwensis</name>
    <dbReference type="NCBI Taxonomy" id="268475"/>
    <lineage>
        <taxon>Eukaryota</taxon>
        <taxon>Metazoa</taxon>
        <taxon>Ecdysozoa</taxon>
        <taxon>Nematoda</taxon>
        <taxon>Enoplea</taxon>
        <taxon>Dorylaimia</taxon>
        <taxon>Trichinellida</taxon>
        <taxon>Trichinellidae</taxon>
        <taxon>Trichinella</taxon>
    </lineage>
</organism>
<dbReference type="InterPro" id="IPR035979">
    <property type="entry name" value="RBD_domain_sf"/>
</dbReference>
<evidence type="ECO:0000256" key="1">
    <source>
        <dbReference type="ARBA" id="ARBA00004123"/>
    </source>
</evidence>
<reference evidence="7 8" key="1">
    <citation type="submission" date="2015-01" db="EMBL/GenBank/DDBJ databases">
        <title>Evolution of Trichinella species and genotypes.</title>
        <authorList>
            <person name="Korhonen P.K."/>
            <person name="Edoardo P."/>
            <person name="Giuseppe L.R."/>
            <person name="Gasser R.B."/>
        </authorList>
    </citation>
    <scope>NUCLEOTIDE SEQUENCE [LARGE SCALE GENOMIC DNA]</scope>
    <source>
        <strain evidence="7">ISS1029</strain>
    </source>
</reference>
<keyword evidence="8" id="KW-1185">Reference proteome</keyword>
<comment type="subcellular location">
    <subcellularLocation>
        <location evidence="1">Nucleus</location>
    </subcellularLocation>
</comment>
<dbReference type="FunFam" id="3.30.70.330:FF:000132">
    <property type="entry name" value="Small nuclear ribonucleoprotein U11/U12 subunit 35"/>
    <property type="match status" value="1"/>
</dbReference>
<evidence type="ECO:0000259" key="6">
    <source>
        <dbReference type="PROSITE" id="PS50102"/>
    </source>
</evidence>
<comment type="caution">
    <text evidence="7">The sequence shown here is derived from an EMBL/GenBank/DDBJ whole genome shotgun (WGS) entry which is preliminary data.</text>
</comment>
<dbReference type="Gene3D" id="3.30.70.330">
    <property type="match status" value="1"/>
</dbReference>
<dbReference type="InterPro" id="IPR051183">
    <property type="entry name" value="U1_U11-U12_snRNP_70-35kDa"/>
</dbReference>
<dbReference type="GO" id="GO:0017069">
    <property type="term" value="F:snRNA binding"/>
    <property type="evidence" value="ECO:0007669"/>
    <property type="project" value="TreeGrafter"/>
</dbReference>
<dbReference type="EMBL" id="JYDP01000002">
    <property type="protein sequence ID" value="KRZ18653.1"/>
    <property type="molecule type" value="Genomic_DNA"/>
</dbReference>
<dbReference type="InterPro" id="IPR012677">
    <property type="entry name" value="Nucleotide-bd_a/b_plait_sf"/>
</dbReference>
<evidence type="ECO:0000256" key="4">
    <source>
        <dbReference type="ARBA" id="ARBA00031739"/>
    </source>
</evidence>
<dbReference type="PANTHER" id="PTHR13952">
    <property type="entry name" value="U1 SMALL NUCLEAR RIBONUCLEOPROTEIN 70 KD"/>
    <property type="match status" value="1"/>
</dbReference>
<dbReference type="GO" id="GO:0071011">
    <property type="term" value="C:precatalytic spliceosome"/>
    <property type="evidence" value="ECO:0007669"/>
    <property type="project" value="TreeGrafter"/>
</dbReference>
<dbReference type="SMART" id="SM00360">
    <property type="entry name" value="RRM"/>
    <property type="match status" value="1"/>
</dbReference>
<dbReference type="GO" id="GO:0003729">
    <property type="term" value="F:mRNA binding"/>
    <property type="evidence" value="ECO:0007669"/>
    <property type="project" value="TreeGrafter"/>
</dbReference>
<dbReference type="STRING" id="268475.A0A0V1I732"/>
<dbReference type="GO" id="GO:0000398">
    <property type="term" value="P:mRNA splicing, via spliceosome"/>
    <property type="evidence" value="ECO:0007669"/>
    <property type="project" value="TreeGrafter"/>
</dbReference>
<dbReference type="OrthoDB" id="6110261at2759"/>
<evidence type="ECO:0000256" key="2">
    <source>
        <dbReference type="ARBA" id="ARBA00021080"/>
    </source>
</evidence>
<proteinExistence type="predicted"/>
<dbReference type="PROSITE" id="PS50102">
    <property type="entry name" value="RRM"/>
    <property type="match status" value="1"/>
</dbReference>
<gene>
    <name evidence="7" type="primary">snrnp35</name>
    <name evidence="7" type="ORF">T11_3913</name>
</gene>
<dbReference type="SUPFAM" id="SSF54928">
    <property type="entry name" value="RNA-binding domain, RBD"/>
    <property type="match status" value="1"/>
</dbReference>
<evidence type="ECO:0000313" key="8">
    <source>
        <dbReference type="Proteomes" id="UP000055024"/>
    </source>
</evidence>
<dbReference type="AlphaFoldDB" id="A0A0V1I732"/>